<evidence type="ECO:0000313" key="1">
    <source>
        <dbReference type="EMBL" id="ASW04070.1"/>
    </source>
</evidence>
<keyword evidence="2" id="KW-1185">Reference proteome</keyword>
<dbReference type="AlphaFoldDB" id="A0A248W0C9"/>
<proteinExistence type="predicted"/>
<accession>A0A248W0C9</accession>
<dbReference type="EMBL" id="CP022992">
    <property type="protein sequence ID" value="ASW04070.1"/>
    <property type="molecule type" value="Genomic_DNA"/>
</dbReference>
<dbReference type="OrthoDB" id="6458603at2"/>
<keyword evidence="1" id="KW-0614">Plasmid</keyword>
<gene>
    <name evidence="1" type="ORF">CJU94_36330</name>
</gene>
<name>A0A248W0C9_9BURK</name>
<dbReference type="Proteomes" id="UP000215158">
    <property type="component" value="Plasmid pBN2"/>
</dbReference>
<organism evidence="1 2">
    <name type="scientific">Paraburkholderia aromaticivorans</name>
    <dbReference type="NCBI Taxonomy" id="2026199"/>
    <lineage>
        <taxon>Bacteria</taxon>
        <taxon>Pseudomonadati</taxon>
        <taxon>Pseudomonadota</taxon>
        <taxon>Betaproteobacteria</taxon>
        <taxon>Burkholderiales</taxon>
        <taxon>Burkholderiaceae</taxon>
        <taxon>Paraburkholderia</taxon>
    </lineage>
</organism>
<evidence type="ECO:0000313" key="2">
    <source>
        <dbReference type="Proteomes" id="UP000215158"/>
    </source>
</evidence>
<protein>
    <submittedName>
        <fullName evidence="1">Uncharacterized protein</fullName>
    </submittedName>
</protein>
<reference evidence="1 2" key="1">
    <citation type="submission" date="2017-08" db="EMBL/GenBank/DDBJ databases">
        <title>Identification and genetic characteristics of simultaneous BTEX- and naphthalene-degrading Paraburkholderia sp. BN5 isolated from petroleum-contaminated soil.</title>
        <authorList>
            <person name="Lee Y."/>
            <person name="Jeon C.O."/>
        </authorList>
    </citation>
    <scope>NUCLEOTIDE SEQUENCE [LARGE SCALE GENOMIC DNA]</scope>
    <source>
        <strain evidence="1 2">BN5</strain>
        <plasmid evidence="1 2">pBN2</plasmid>
    </source>
</reference>
<geneLocation type="plasmid" evidence="1 2">
    <name>pBN2</name>
</geneLocation>
<dbReference type="KEGG" id="parb:CJU94_36330"/>
<sequence length="60" mass="6998">MHRYQVFVRRGTRAPKYAVPWHWLASLIVSFLCPNGSYCRVVDSKTDSTLLEWERVGSAR</sequence>